<feature type="chain" id="PRO_5003138319" description="Fibrobacter succinogene major paralogous domain protein" evidence="1">
    <location>
        <begin position="20"/>
        <end position="565"/>
    </location>
</feature>
<accession>E0NUA1</accession>
<reference evidence="2" key="1">
    <citation type="submission" date="2010-07" db="EMBL/GenBank/DDBJ databases">
        <authorList>
            <person name="Muzny D."/>
            <person name="Qin X."/>
            <person name="Deng J."/>
            <person name="Jiang H."/>
            <person name="Liu Y."/>
            <person name="Qu J."/>
            <person name="Song X.-Z."/>
            <person name="Zhang L."/>
            <person name="Thornton R."/>
            <person name="Coyle M."/>
            <person name="Francisco L."/>
            <person name="Jackson L."/>
            <person name="Javaid M."/>
            <person name="Korchina V."/>
            <person name="Kovar C."/>
            <person name="Mata R."/>
            <person name="Mathew T."/>
            <person name="Ngo R."/>
            <person name="Nguyen L."/>
            <person name="Nguyen N."/>
            <person name="Okwuonu G."/>
            <person name="Ongeri F."/>
            <person name="Pham C."/>
            <person name="Simmons D."/>
            <person name="Wilczek-Boney K."/>
            <person name="Hale W."/>
            <person name="Jakkamsetti A."/>
            <person name="Pham P."/>
            <person name="Ruth R."/>
            <person name="San Lucas F."/>
            <person name="Warren J."/>
            <person name="Zhang J."/>
            <person name="Zhao Z."/>
            <person name="Zhou C."/>
            <person name="Zhu D."/>
            <person name="Lee S."/>
            <person name="Bess C."/>
            <person name="Blankenburg K."/>
            <person name="Forbes L."/>
            <person name="Fu Q."/>
            <person name="Gubbala S."/>
            <person name="Hirani K."/>
            <person name="Jayaseelan J.C."/>
            <person name="Lara F."/>
            <person name="Munidasa M."/>
            <person name="Palculict T."/>
            <person name="Patil S."/>
            <person name="Pu L.-L."/>
            <person name="Saada N."/>
            <person name="Tang L."/>
            <person name="Weissenberger G."/>
            <person name="Zhu Y."/>
            <person name="Hemphill L."/>
            <person name="Shang Y."/>
            <person name="Youmans B."/>
            <person name="Ayvaz T."/>
            <person name="Ross M."/>
            <person name="Santibanez J."/>
            <person name="Aqrawi P."/>
            <person name="Gross S."/>
            <person name="Joshi V."/>
            <person name="Fowler G."/>
            <person name="Nazareth L."/>
            <person name="Reid J."/>
            <person name="Worley K."/>
            <person name="Petrosino J."/>
            <person name="Highlander S."/>
            <person name="Gibbs R."/>
        </authorList>
    </citation>
    <scope>NUCLEOTIDE SEQUENCE [LARGE SCALE GENOMIC DNA]</scope>
    <source>
        <strain evidence="2">DSM 16973</strain>
    </source>
</reference>
<organism evidence="2 3">
    <name type="scientific">Hoylesella marshii DSM 16973 = JCM 13450</name>
    <dbReference type="NCBI Taxonomy" id="862515"/>
    <lineage>
        <taxon>Bacteria</taxon>
        <taxon>Pseudomonadati</taxon>
        <taxon>Bacteroidota</taxon>
        <taxon>Bacteroidia</taxon>
        <taxon>Bacteroidales</taxon>
        <taxon>Prevotellaceae</taxon>
        <taxon>Hoylesella</taxon>
    </lineage>
</organism>
<dbReference type="HOGENOM" id="CLU_028180_0_0_10"/>
<evidence type="ECO:0000256" key="1">
    <source>
        <dbReference type="SAM" id="SignalP"/>
    </source>
</evidence>
<sequence>MKQLLCRASLLLMVALPMACSNDTDNDTTEDKRITIDAGNLQFSIAEAAFGADTEIQMRSAKPIIARQEVNLGESVEAEISIERDPAPAATRAPKPMSDGNYTIVAYKDGVRIQQKLTFTVSSGFVTYTSSRSAFKSLPTGSYSFVCFNDKVQDNNDGTFTVDLANAETALINHQAAAYTQHTNTMVFFTMQRMGARVRTKLIAAMEPTGVNGTLGYLANRIPASADYKVTYTAGSYIGSYIPSTNKNTSPEDEAQAYNVSGTVNDATLGSLNSLTGNQYLSVLAGTKPEDLVYSITGGSVYNSALNTNGTRSLKGSIPFEANGSYTLTIKILPRYLYLYEDGKTGHLKDADRQSHVPIAVVFDAVNKRAISLWDANGGNGARWYAINVTDRANDIWYYSMDDAWKPTEDKGLYWTWEKAGTRTPNTIKADKPSEYPAFYYAGYFYGSGDLISHLKGKPLASNLNKREVWYLPSLYDWRQIAEKLGFRNNLSVGNARCNINAINYAFKAANGASIIVYNKYYWSSSEYGYAPGSSLITYFNDIIMNIGYRHRLSTNICVRPFVAY</sequence>
<keyword evidence="1" id="KW-0732">Signal</keyword>
<comment type="caution">
    <text evidence="2">The sequence shown here is derived from an EMBL/GenBank/DDBJ whole genome shotgun (WGS) entry which is preliminary data.</text>
</comment>
<dbReference type="EMBL" id="AEEI01000052">
    <property type="protein sequence ID" value="EFM01192.1"/>
    <property type="molecule type" value="Genomic_DNA"/>
</dbReference>
<keyword evidence="3" id="KW-1185">Reference proteome</keyword>
<dbReference type="AlphaFoldDB" id="E0NUA1"/>
<evidence type="ECO:0000313" key="2">
    <source>
        <dbReference type="EMBL" id="EFM01192.1"/>
    </source>
</evidence>
<evidence type="ECO:0000313" key="3">
    <source>
        <dbReference type="Proteomes" id="UP000004394"/>
    </source>
</evidence>
<dbReference type="Proteomes" id="UP000004394">
    <property type="component" value="Unassembled WGS sequence"/>
</dbReference>
<protein>
    <recommendedName>
        <fullName evidence="4">Fibrobacter succinogene major paralogous domain protein</fullName>
    </recommendedName>
</protein>
<dbReference type="STRING" id="862515.HMPREF0658_1754"/>
<dbReference type="BioCyc" id="PMAR862515-HMP:GMOO-1779-MONOMER"/>
<feature type="signal peptide" evidence="1">
    <location>
        <begin position="1"/>
        <end position="19"/>
    </location>
</feature>
<name>E0NUA1_9BACT</name>
<dbReference type="RefSeq" id="WP_006950000.1">
    <property type="nucleotide sequence ID" value="NZ_GL397214.1"/>
</dbReference>
<proteinExistence type="predicted"/>
<gene>
    <name evidence="2" type="ORF">HMPREF0658_1754</name>
</gene>
<evidence type="ECO:0008006" key="4">
    <source>
        <dbReference type="Google" id="ProtNLM"/>
    </source>
</evidence>